<protein>
    <submittedName>
        <fullName evidence="4">Dimethylhistidine N-methyltransferase</fullName>
    </submittedName>
</protein>
<organism evidence="4 5">
    <name type="scientific">Noviherbaspirillum humi</name>
    <dbReference type="NCBI Taxonomy" id="1688639"/>
    <lineage>
        <taxon>Bacteria</taxon>
        <taxon>Pseudomonadati</taxon>
        <taxon>Pseudomonadota</taxon>
        <taxon>Betaproteobacteria</taxon>
        <taxon>Burkholderiales</taxon>
        <taxon>Oxalobacteraceae</taxon>
        <taxon>Noviherbaspirillum</taxon>
    </lineage>
</organism>
<dbReference type="InterPro" id="IPR035094">
    <property type="entry name" value="EgtD"/>
</dbReference>
<reference evidence="4 5" key="1">
    <citation type="submission" date="2017-06" db="EMBL/GenBank/DDBJ databases">
        <authorList>
            <person name="Kim H.J."/>
            <person name="Triplett B.A."/>
        </authorList>
    </citation>
    <scope>NUCLEOTIDE SEQUENCE [LARGE SCALE GENOMIC DNA]</scope>
    <source>
        <strain evidence="4 5">U15</strain>
    </source>
</reference>
<evidence type="ECO:0000256" key="2">
    <source>
        <dbReference type="ARBA" id="ARBA00022679"/>
    </source>
</evidence>
<evidence type="ECO:0000313" key="5">
    <source>
        <dbReference type="Proteomes" id="UP000198284"/>
    </source>
</evidence>
<dbReference type="EMBL" id="FZOT01000002">
    <property type="protein sequence ID" value="SNS30711.1"/>
    <property type="molecule type" value="Genomic_DNA"/>
</dbReference>
<dbReference type="PANTHER" id="PTHR43397">
    <property type="entry name" value="ERGOTHIONEINE BIOSYNTHESIS PROTEIN 1"/>
    <property type="match status" value="1"/>
</dbReference>
<dbReference type="SUPFAM" id="SSF53335">
    <property type="entry name" value="S-adenosyl-L-methionine-dependent methyltransferases"/>
    <property type="match status" value="1"/>
</dbReference>
<dbReference type="Gene3D" id="3.40.50.150">
    <property type="entry name" value="Vaccinia Virus protein VP39"/>
    <property type="match status" value="1"/>
</dbReference>
<dbReference type="GO" id="GO:0032259">
    <property type="term" value="P:methylation"/>
    <property type="evidence" value="ECO:0007669"/>
    <property type="project" value="UniProtKB-KW"/>
</dbReference>
<evidence type="ECO:0000256" key="1">
    <source>
        <dbReference type="ARBA" id="ARBA00022603"/>
    </source>
</evidence>
<dbReference type="GO" id="GO:0008168">
    <property type="term" value="F:methyltransferase activity"/>
    <property type="evidence" value="ECO:0007669"/>
    <property type="project" value="UniProtKB-KW"/>
</dbReference>
<evidence type="ECO:0000313" key="4">
    <source>
        <dbReference type="EMBL" id="SNS30711.1"/>
    </source>
</evidence>
<keyword evidence="1 4" id="KW-0489">Methyltransferase</keyword>
<keyword evidence="2 4" id="KW-0808">Transferase</keyword>
<dbReference type="Pfam" id="PF10017">
    <property type="entry name" value="Methyltransf_33"/>
    <property type="match status" value="1"/>
</dbReference>
<dbReference type="InterPro" id="IPR017804">
    <property type="entry name" value="MeTrfase_EgtD-like"/>
</dbReference>
<feature type="domain" description="Histidine-specific methyltransferase SAM-dependent" evidence="3">
    <location>
        <begin position="45"/>
        <end position="343"/>
    </location>
</feature>
<dbReference type="PANTHER" id="PTHR43397:SF1">
    <property type="entry name" value="ERGOTHIONEINE BIOSYNTHESIS PROTEIN 1"/>
    <property type="match status" value="1"/>
</dbReference>
<dbReference type="Proteomes" id="UP000198284">
    <property type="component" value="Unassembled WGS sequence"/>
</dbReference>
<gene>
    <name evidence="4" type="ORF">SAMN06265795_102141</name>
</gene>
<keyword evidence="5" id="KW-1185">Reference proteome</keyword>
<dbReference type="AlphaFoldDB" id="A0A239DFQ2"/>
<dbReference type="OrthoDB" id="5289726at2"/>
<dbReference type="PIRSF" id="PIRSF018005">
    <property type="entry name" value="UCP018005"/>
    <property type="match status" value="1"/>
</dbReference>
<accession>A0A239DFQ2</accession>
<dbReference type="InterPro" id="IPR029063">
    <property type="entry name" value="SAM-dependent_MTases_sf"/>
</dbReference>
<sequence length="345" mass="38684">MISKFSSRHPIPSDRITSVSVLAGDALEPHAEFIQLYREDAEAIRAELAAGLLAPQAHASPKYLYDALGSRLFEAICELPEYYPTRTEAAIFANHLLEIGRSVGQGATMIDLGAGNCAKAARLFPALQPAQYVPVDISVDFLREAVERWQRKFPALDMVALGMDFSSEFVLPPAVSEHRRLFFYPGSSLGNYAPDEALAFLRRLRQSCDEDGGLLIGIDLVKDAAVLNAAYDDELGLTGAFNLNLLLHLNAMLGADFEPRQWRHVAFFNPDESRIEMHLEARQDLAVQWRDGRRRFAAGERIHTENSYKYTRDRFLSLLHQAGFGAARTWTDERGWFMVCHARAI</sequence>
<dbReference type="InterPro" id="IPR051128">
    <property type="entry name" value="EgtD_Methyltrsf_superfamily"/>
</dbReference>
<dbReference type="NCBIfam" id="TIGR03438">
    <property type="entry name" value="egtD_ergothio"/>
    <property type="match status" value="1"/>
</dbReference>
<dbReference type="InterPro" id="IPR019257">
    <property type="entry name" value="MeTrfase_dom"/>
</dbReference>
<dbReference type="RefSeq" id="WP_089398023.1">
    <property type="nucleotide sequence ID" value="NZ_FZOT01000002.1"/>
</dbReference>
<name>A0A239DFQ2_9BURK</name>
<proteinExistence type="predicted"/>
<evidence type="ECO:0000259" key="3">
    <source>
        <dbReference type="Pfam" id="PF10017"/>
    </source>
</evidence>